<evidence type="ECO:0000256" key="6">
    <source>
        <dbReference type="SAM" id="Phobius"/>
    </source>
</evidence>
<dbReference type="InterPro" id="IPR036259">
    <property type="entry name" value="MFS_trans_sf"/>
</dbReference>
<evidence type="ECO:0000256" key="5">
    <source>
        <dbReference type="SAM" id="MobiDB-lite"/>
    </source>
</evidence>
<keyword evidence="2 6" id="KW-0812">Transmembrane</keyword>
<dbReference type="PANTHER" id="PTHR23520:SF5">
    <property type="entry name" value="TRANSPORTER, PUTATIVE (AFU_ORTHOLOGUE AFUA_3G04000)-RELATED"/>
    <property type="match status" value="1"/>
</dbReference>
<feature type="transmembrane region" description="Helical" evidence="6">
    <location>
        <begin position="194"/>
        <end position="212"/>
    </location>
</feature>
<keyword evidence="3 6" id="KW-1133">Transmembrane helix</keyword>
<evidence type="ECO:0000259" key="7">
    <source>
        <dbReference type="PROSITE" id="PS50850"/>
    </source>
</evidence>
<evidence type="ECO:0000256" key="1">
    <source>
        <dbReference type="ARBA" id="ARBA00004651"/>
    </source>
</evidence>
<dbReference type="Gene3D" id="1.20.1250.20">
    <property type="entry name" value="MFS general substrate transporter like domains"/>
    <property type="match status" value="1"/>
</dbReference>
<dbReference type="Proteomes" id="UP000635565">
    <property type="component" value="Unassembled WGS sequence"/>
</dbReference>
<comment type="caution">
    <text evidence="8">The sequence shown here is derived from an EMBL/GenBank/DDBJ whole genome shotgun (WGS) entry which is preliminary data.</text>
</comment>
<dbReference type="InterPro" id="IPR011701">
    <property type="entry name" value="MFS"/>
</dbReference>
<feature type="transmembrane region" description="Helical" evidence="6">
    <location>
        <begin position="324"/>
        <end position="344"/>
    </location>
</feature>
<feature type="compositionally biased region" description="Basic and acidic residues" evidence="5">
    <location>
        <begin position="1"/>
        <end position="23"/>
    </location>
</feature>
<dbReference type="PROSITE" id="PS50850">
    <property type="entry name" value="MFS"/>
    <property type="match status" value="1"/>
</dbReference>
<dbReference type="PROSITE" id="PS00216">
    <property type="entry name" value="SUGAR_TRANSPORT_1"/>
    <property type="match status" value="1"/>
</dbReference>
<evidence type="ECO:0000313" key="8">
    <source>
        <dbReference type="EMBL" id="GHO84741.1"/>
    </source>
</evidence>
<evidence type="ECO:0000256" key="2">
    <source>
        <dbReference type="ARBA" id="ARBA00022692"/>
    </source>
</evidence>
<dbReference type="RefSeq" id="WP_201362374.1">
    <property type="nucleotide sequence ID" value="NZ_BNJJ01000007.1"/>
</dbReference>
<feature type="transmembrane region" description="Helical" evidence="6">
    <location>
        <begin position="41"/>
        <end position="59"/>
    </location>
</feature>
<organism evidence="8 9">
    <name type="scientific">Dictyobacter formicarum</name>
    <dbReference type="NCBI Taxonomy" id="2778368"/>
    <lineage>
        <taxon>Bacteria</taxon>
        <taxon>Bacillati</taxon>
        <taxon>Chloroflexota</taxon>
        <taxon>Ktedonobacteria</taxon>
        <taxon>Ktedonobacterales</taxon>
        <taxon>Dictyobacteraceae</taxon>
        <taxon>Dictyobacter</taxon>
    </lineage>
</organism>
<dbReference type="PANTHER" id="PTHR23520">
    <property type="entry name" value="TRANSPORTER, PUTATIVE (AFU_ORTHOLOGUE AFUA_3G04000)-RELATED"/>
    <property type="match status" value="1"/>
</dbReference>
<keyword evidence="9" id="KW-1185">Reference proteome</keyword>
<protein>
    <submittedName>
        <fullName evidence="8">ABC transporter permease</fullName>
    </submittedName>
</protein>
<feature type="region of interest" description="Disordered" evidence="5">
    <location>
        <begin position="1"/>
        <end position="25"/>
    </location>
</feature>
<keyword evidence="4 6" id="KW-0472">Membrane</keyword>
<dbReference type="Pfam" id="PF07690">
    <property type="entry name" value="MFS_1"/>
    <property type="match status" value="1"/>
</dbReference>
<evidence type="ECO:0000256" key="3">
    <source>
        <dbReference type="ARBA" id="ARBA00022989"/>
    </source>
</evidence>
<dbReference type="SUPFAM" id="SSF103473">
    <property type="entry name" value="MFS general substrate transporter"/>
    <property type="match status" value="1"/>
</dbReference>
<feature type="transmembrane region" description="Helical" evidence="6">
    <location>
        <begin position="99"/>
        <end position="125"/>
    </location>
</feature>
<dbReference type="InterPro" id="IPR020846">
    <property type="entry name" value="MFS_dom"/>
</dbReference>
<evidence type="ECO:0000313" key="9">
    <source>
        <dbReference type="Proteomes" id="UP000635565"/>
    </source>
</evidence>
<evidence type="ECO:0000256" key="4">
    <source>
        <dbReference type="ARBA" id="ARBA00023136"/>
    </source>
</evidence>
<feature type="transmembrane region" description="Helical" evidence="6">
    <location>
        <begin position="283"/>
        <end position="304"/>
    </location>
</feature>
<gene>
    <name evidence="8" type="ORF">KSZ_27470</name>
</gene>
<feature type="transmembrane region" description="Helical" evidence="6">
    <location>
        <begin position="162"/>
        <end position="182"/>
    </location>
</feature>
<dbReference type="InterPro" id="IPR005829">
    <property type="entry name" value="Sugar_transporter_CS"/>
</dbReference>
<feature type="transmembrane region" description="Helical" evidence="6">
    <location>
        <begin position="65"/>
        <end position="87"/>
    </location>
</feature>
<name>A0ABQ3VG92_9CHLR</name>
<sequence>MNTEDEAARVDPGTDHKPGEATGKRHQRDARLIVLMRGLRSFSYGLIAVLLSVALSQAGFSPAEIGLLITVSLIGDFVGTYLIALVADRWGRRRTLSILALLMAATGLIFGLVNLYAILLAAAFFGTLGTSASETAPFLPIEQAMLPQTCAPRQRTALFAHYNLVATFAGALGALAAGLPDLLTHVAIPSATGIRLCFGIYALAALIVAMFASRLSVVVEAPQRAIVQKETMWQHVLPQLGQQRRRVFLLSGLFSIDALSGGLVVQSLFVLFFHLRFGVPLSLLAVLFFAANLFSALSFLAAAPLARRIGLLNTMVFTHLPSNLLLALVALMPTFPLAATLLLLRQMLSQMDVPTRQAYTMALVAPEARTATASVTSLARSGGSAISPVVSGLLLQGPGLALGLPLMLAGAIKIGYDLSLWAIFRHVPVEDTQEASIDPTAHMDASSKKKGNA</sequence>
<comment type="subcellular location">
    <subcellularLocation>
        <location evidence="1">Cell membrane</location>
        <topology evidence="1">Multi-pass membrane protein</topology>
    </subcellularLocation>
</comment>
<proteinExistence type="predicted"/>
<feature type="domain" description="Major facilitator superfamily (MFS) profile" evidence="7">
    <location>
        <begin position="29"/>
        <end position="427"/>
    </location>
</feature>
<feature type="transmembrane region" description="Helical" evidence="6">
    <location>
        <begin position="247"/>
        <end position="271"/>
    </location>
</feature>
<dbReference type="EMBL" id="BNJJ01000007">
    <property type="protein sequence ID" value="GHO84741.1"/>
    <property type="molecule type" value="Genomic_DNA"/>
</dbReference>
<accession>A0ABQ3VG92</accession>
<reference evidence="8 9" key="1">
    <citation type="journal article" date="2021" name="Int. J. Syst. Evol. Microbiol.">
        <title>Reticulibacter mediterranei gen. nov., sp. nov., within the new family Reticulibacteraceae fam. nov., and Ktedonospora formicarum gen. nov., sp. nov., Ktedonobacter robiniae sp. nov., Dictyobacter formicarum sp. nov. and Dictyobacter arantiisoli sp. nov., belonging to the class Ktedonobacteria.</title>
        <authorList>
            <person name="Yabe S."/>
            <person name="Zheng Y."/>
            <person name="Wang C.M."/>
            <person name="Sakai Y."/>
            <person name="Abe K."/>
            <person name="Yokota A."/>
            <person name="Donadio S."/>
            <person name="Cavaletti L."/>
            <person name="Monciardini P."/>
        </authorList>
    </citation>
    <scope>NUCLEOTIDE SEQUENCE [LARGE SCALE GENOMIC DNA]</scope>
    <source>
        <strain evidence="8 9">SOSP1-9</strain>
    </source>
</reference>